<keyword evidence="2" id="KW-1185">Reference proteome</keyword>
<sequence>MLHKRLLEIIAVHTDLLEKIRERKVDWDNILELYSVLHTLQIHAQAIIDYLLHTCAIIGVLVSLRFVLVDISACLITPYPASSPALREPVSLERVGGFIEALPPPRNCS</sequence>
<organism evidence="1 2">
    <name type="scientific">Ignisphaera cupida</name>
    <dbReference type="NCBI Taxonomy" id="3050454"/>
    <lineage>
        <taxon>Archaea</taxon>
        <taxon>Thermoproteota</taxon>
        <taxon>Thermoprotei</taxon>
        <taxon>Desulfurococcales</taxon>
        <taxon>Desulfurococcaceae</taxon>
        <taxon>Ignisphaera</taxon>
    </lineage>
</organism>
<evidence type="ECO:0000313" key="2">
    <source>
        <dbReference type="Proteomes" id="UP001529235"/>
    </source>
</evidence>
<reference evidence="1 2" key="1">
    <citation type="submission" date="2023-05" db="EMBL/GenBank/DDBJ databases">
        <title>A new hyperthermophilic archaea 'Ignisphaera cupida' sp. nov. and description of the family 'Ignisphaeraceae' fam. nov.</title>
        <authorList>
            <person name="Podosokorskaya O.A."/>
            <person name="Elcheninov A.G."/>
            <person name="Klukina A."/>
            <person name="Merkel A.Y."/>
        </authorList>
    </citation>
    <scope>NUCLEOTIDE SEQUENCE [LARGE SCALE GENOMIC DNA]</scope>
    <source>
        <strain evidence="1 2">4213-co</strain>
    </source>
</reference>
<dbReference type="RefSeq" id="WP_285273914.1">
    <property type="nucleotide sequence ID" value="NZ_JASNVW010000003.1"/>
</dbReference>
<accession>A0ABD4Z726</accession>
<protein>
    <recommendedName>
        <fullName evidence="3">DUF86 domain-containing protein</fullName>
    </recommendedName>
</protein>
<dbReference type="Proteomes" id="UP001529235">
    <property type="component" value="Unassembled WGS sequence"/>
</dbReference>
<dbReference type="AlphaFoldDB" id="A0ABD4Z726"/>
<name>A0ABD4Z726_9CREN</name>
<proteinExistence type="predicted"/>
<comment type="caution">
    <text evidence="1">The sequence shown here is derived from an EMBL/GenBank/DDBJ whole genome shotgun (WGS) entry which is preliminary data.</text>
</comment>
<evidence type="ECO:0000313" key="1">
    <source>
        <dbReference type="EMBL" id="MDK6028929.1"/>
    </source>
</evidence>
<dbReference type="EMBL" id="JASNVW010000003">
    <property type="protein sequence ID" value="MDK6028929.1"/>
    <property type="molecule type" value="Genomic_DNA"/>
</dbReference>
<gene>
    <name evidence="1" type="ORF">QPL79_06095</name>
</gene>
<evidence type="ECO:0008006" key="3">
    <source>
        <dbReference type="Google" id="ProtNLM"/>
    </source>
</evidence>